<evidence type="ECO:0000256" key="4">
    <source>
        <dbReference type="ARBA" id="ARBA00022989"/>
    </source>
</evidence>
<evidence type="ECO:0000256" key="3">
    <source>
        <dbReference type="ARBA" id="ARBA00022692"/>
    </source>
</evidence>
<evidence type="ECO:0000256" key="6">
    <source>
        <dbReference type="ARBA" id="ARBA00023170"/>
    </source>
</evidence>
<sequence length="655" mass="75915">MRADSVFGISLLVIGQVLAGKEHIMTIARMESWISPGDFTTMIDKSFRYSKCCNIYLSKAIHSVEMLFNQFRETYRYDYLLRKRIYECQGYFLLSPTDTEIEEAMDKVPSTISTTEILIIVDGELKNDSRIFNVALYGSANANIVSRSGIWTLSENYLEPRLFVKVDRELRVCSFYRPPVSYLKTATKKVINGTEEEIFLVNNDMEKDGIEVKIFLLLAEKLNFTWTIRKPGGSYRYGRRNGTQWHGGVIELLRERKIDMAFASIWLSEDHNAFANLSEPWFQLFIRFLVPRPQPITSFWALTRPFPLEVWILLVLVLLLNSAYMCTRARIDPHFPKRFRSFLSTITELMGRLLGTWVPMNTANARLELHLWQTVGVVLVTAYCSSLAARLASWEYEVRVDTVRQFLEANLSWGRKGQVPPYHDYFDMDDPYSSQLPSRYIQVADDQTTHRLIVRGKYAIIGNILGSIFFPEDDIRSEDLKGYRVMKQTVGKFYSSFAVQPWLLRPVNMIILWLKETGITNFHLVDVIRRRASYNLREVHKEYDGHDGTARVLGLMPLGAGFSTLVMGLLISTMVFLYELRHAAGKRPIREVLREMREKRAAYSMISMRDRVPKKNRARVTRFEIGQEMLGLSLVERIRSTPCGCRSRERTNSRK</sequence>
<dbReference type="InParanoid" id="E2BKV6"/>
<dbReference type="AlphaFoldDB" id="E2BKV6"/>
<dbReference type="InterPro" id="IPR052192">
    <property type="entry name" value="Insect_Ionotropic_Sensory_Rcpt"/>
</dbReference>
<keyword evidence="6 10" id="KW-0675">Receptor</keyword>
<feature type="chain" id="PRO_5003157644" evidence="9">
    <location>
        <begin position="20"/>
        <end position="655"/>
    </location>
</feature>
<dbReference type="FunCoup" id="E2BKV6">
    <property type="interactions" value="42"/>
</dbReference>
<dbReference type="OrthoDB" id="8182981at2759"/>
<keyword evidence="4 8" id="KW-1133">Transmembrane helix</keyword>
<protein>
    <submittedName>
        <fullName evidence="10">Glutamate receptor</fullName>
    </submittedName>
</protein>
<keyword evidence="9" id="KW-0732">Signal</keyword>
<evidence type="ECO:0000256" key="2">
    <source>
        <dbReference type="ARBA" id="ARBA00022475"/>
    </source>
</evidence>
<dbReference type="SUPFAM" id="SSF53850">
    <property type="entry name" value="Periplasmic binding protein-like II"/>
    <property type="match status" value="1"/>
</dbReference>
<comment type="subcellular location">
    <subcellularLocation>
        <location evidence="1">Cell membrane</location>
        <topology evidence="1">Multi-pass membrane protein</topology>
    </subcellularLocation>
</comment>
<gene>
    <name evidence="10" type="ORF">EAI_10241</name>
</gene>
<evidence type="ECO:0000256" key="9">
    <source>
        <dbReference type="SAM" id="SignalP"/>
    </source>
</evidence>
<keyword evidence="5 8" id="KW-0472">Membrane</keyword>
<dbReference type="GO" id="GO:0005886">
    <property type="term" value="C:plasma membrane"/>
    <property type="evidence" value="ECO:0007669"/>
    <property type="project" value="UniProtKB-SubCell"/>
</dbReference>
<keyword evidence="2" id="KW-1003">Cell membrane</keyword>
<dbReference type="Gene3D" id="3.40.190.10">
    <property type="entry name" value="Periplasmic binding protein-like II"/>
    <property type="match status" value="1"/>
</dbReference>
<reference evidence="10 11" key="1">
    <citation type="journal article" date="2010" name="Science">
        <title>Genomic comparison of the ants Camponotus floridanus and Harpegnathos saltator.</title>
        <authorList>
            <person name="Bonasio R."/>
            <person name="Zhang G."/>
            <person name="Ye C."/>
            <person name="Mutti N.S."/>
            <person name="Fang X."/>
            <person name="Qin N."/>
            <person name="Donahue G."/>
            <person name="Yang P."/>
            <person name="Li Q."/>
            <person name="Li C."/>
            <person name="Zhang P."/>
            <person name="Huang Z."/>
            <person name="Berger S.L."/>
            <person name="Reinberg D."/>
            <person name="Wang J."/>
            <person name="Liebig J."/>
        </authorList>
    </citation>
    <scope>NUCLEOTIDE SEQUENCE [LARGE SCALE GENOMIC DNA]</scope>
    <source>
        <strain evidence="10 11">R22 G/1</strain>
    </source>
</reference>
<dbReference type="GO" id="GO:0015276">
    <property type="term" value="F:ligand-gated monoatomic ion channel activity"/>
    <property type="evidence" value="ECO:0007669"/>
    <property type="project" value="InterPro"/>
</dbReference>
<proteinExistence type="predicted"/>
<evidence type="ECO:0000256" key="8">
    <source>
        <dbReference type="SAM" id="Phobius"/>
    </source>
</evidence>
<accession>E2BKV6</accession>
<evidence type="ECO:0000256" key="1">
    <source>
        <dbReference type="ARBA" id="ARBA00004651"/>
    </source>
</evidence>
<dbReference type="PANTHER" id="PTHR42643">
    <property type="entry name" value="IONOTROPIC RECEPTOR 20A-RELATED"/>
    <property type="match status" value="1"/>
</dbReference>
<evidence type="ECO:0000313" key="10">
    <source>
        <dbReference type="EMBL" id="EFN83705.1"/>
    </source>
</evidence>
<keyword evidence="3 8" id="KW-0812">Transmembrane</keyword>
<evidence type="ECO:0000256" key="7">
    <source>
        <dbReference type="ARBA" id="ARBA00023180"/>
    </source>
</evidence>
<organism evidence="11">
    <name type="scientific">Harpegnathos saltator</name>
    <name type="common">Jerdon's jumping ant</name>
    <dbReference type="NCBI Taxonomy" id="610380"/>
    <lineage>
        <taxon>Eukaryota</taxon>
        <taxon>Metazoa</taxon>
        <taxon>Ecdysozoa</taxon>
        <taxon>Arthropoda</taxon>
        <taxon>Hexapoda</taxon>
        <taxon>Insecta</taxon>
        <taxon>Pterygota</taxon>
        <taxon>Neoptera</taxon>
        <taxon>Endopterygota</taxon>
        <taxon>Hymenoptera</taxon>
        <taxon>Apocrita</taxon>
        <taxon>Aculeata</taxon>
        <taxon>Formicoidea</taxon>
        <taxon>Formicidae</taxon>
        <taxon>Ponerinae</taxon>
        <taxon>Ponerini</taxon>
        <taxon>Harpegnathos</taxon>
    </lineage>
</organism>
<keyword evidence="11" id="KW-1185">Reference proteome</keyword>
<evidence type="ECO:0000256" key="5">
    <source>
        <dbReference type="ARBA" id="ARBA00023136"/>
    </source>
</evidence>
<feature type="transmembrane region" description="Helical" evidence="8">
    <location>
        <begin position="558"/>
        <end position="580"/>
    </location>
</feature>
<dbReference type="OMA" id="VFFYELK"/>
<dbReference type="EMBL" id="GL448826">
    <property type="protein sequence ID" value="EFN83705.1"/>
    <property type="molecule type" value="Genomic_DNA"/>
</dbReference>
<dbReference type="Proteomes" id="UP000008237">
    <property type="component" value="Unassembled WGS sequence"/>
</dbReference>
<evidence type="ECO:0000313" key="11">
    <source>
        <dbReference type="Proteomes" id="UP000008237"/>
    </source>
</evidence>
<dbReference type="PANTHER" id="PTHR42643:SF35">
    <property type="entry name" value="IONOTROPIC RECEPTOR 68A, ISOFORM A"/>
    <property type="match status" value="1"/>
</dbReference>
<keyword evidence="7" id="KW-0325">Glycoprotein</keyword>
<feature type="signal peptide" evidence="9">
    <location>
        <begin position="1"/>
        <end position="19"/>
    </location>
</feature>
<name>E2BKV6_HARSA</name>
<dbReference type="Gene3D" id="1.10.287.70">
    <property type="match status" value="1"/>
</dbReference>